<keyword evidence="4" id="KW-0597">Phosphoprotein</keyword>
<evidence type="ECO:0000259" key="13">
    <source>
        <dbReference type="PROSITE" id="PS50021"/>
    </source>
</evidence>
<accession>A0A7F5R8X1</accession>
<feature type="domain" description="Calponin-homology (CH)" evidence="13">
    <location>
        <begin position="864"/>
        <end position="996"/>
    </location>
</feature>
<name>A0A7F5R8X1_AGRPL</name>
<dbReference type="Proteomes" id="UP000192223">
    <property type="component" value="Unplaced"/>
</dbReference>
<comment type="subcellular location">
    <subcellularLocation>
        <location evidence="2">Cytoplasm</location>
    </subcellularLocation>
    <subcellularLocation>
        <location evidence="1">Nucleus</location>
    </subcellularLocation>
</comment>
<gene>
    <name evidence="15 16" type="primary">LOC112905044</name>
</gene>
<dbReference type="InterPro" id="IPR036872">
    <property type="entry name" value="CH_dom_sf"/>
</dbReference>
<dbReference type="InterPro" id="IPR051185">
    <property type="entry name" value="ASPM"/>
</dbReference>
<evidence type="ECO:0000256" key="7">
    <source>
        <dbReference type="ARBA" id="ARBA00022776"/>
    </source>
</evidence>
<keyword evidence="11" id="KW-0131">Cell cycle</keyword>
<dbReference type="GO" id="GO:0051295">
    <property type="term" value="P:establishment of meiotic spindle localization"/>
    <property type="evidence" value="ECO:0007669"/>
    <property type="project" value="TreeGrafter"/>
</dbReference>
<dbReference type="SMART" id="SM00015">
    <property type="entry name" value="IQ"/>
    <property type="match status" value="31"/>
</dbReference>
<evidence type="ECO:0000256" key="5">
    <source>
        <dbReference type="ARBA" id="ARBA00022618"/>
    </source>
</evidence>
<dbReference type="InterPro" id="IPR000048">
    <property type="entry name" value="IQ_motif_EF-hand-BS"/>
</dbReference>
<evidence type="ECO:0000256" key="9">
    <source>
        <dbReference type="ARBA" id="ARBA00023054"/>
    </source>
</evidence>
<evidence type="ECO:0000256" key="4">
    <source>
        <dbReference type="ARBA" id="ARBA00022553"/>
    </source>
</evidence>
<dbReference type="Gene3D" id="1.20.5.190">
    <property type="match status" value="8"/>
</dbReference>
<dbReference type="InterPro" id="IPR031549">
    <property type="entry name" value="ASH"/>
</dbReference>
<dbReference type="RefSeq" id="XP_025832422.1">
    <property type="nucleotide sequence ID" value="XM_025976637.1"/>
</dbReference>
<evidence type="ECO:0000313" key="15">
    <source>
        <dbReference type="RefSeq" id="XP_025832422.1"/>
    </source>
</evidence>
<dbReference type="Pfam" id="PF00307">
    <property type="entry name" value="CH"/>
    <property type="match status" value="1"/>
</dbReference>
<dbReference type="Gene3D" id="1.10.418.10">
    <property type="entry name" value="Calponin-like domain"/>
    <property type="match status" value="1"/>
</dbReference>
<protein>
    <submittedName>
        <fullName evidence="15">Abnormal spindle-like microcephaly-associated protein homolog isoform X1</fullName>
    </submittedName>
    <submittedName>
        <fullName evidence="16">Abnormal spindle-like microcephaly-associated protein homolog isoform X2</fullName>
    </submittedName>
</protein>
<dbReference type="Gene3D" id="2.60.40.10">
    <property type="entry name" value="Immunoglobulins"/>
    <property type="match status" value="1"/>
</dbReference>
<sequence>MSFQFNISPPTKLKPVTEPTKVETDETPVLCLAPFTSNPKISFDNIKIGTTESRLLILRNPSSHKIEISVIKQPPPDRNFKILFDKGIIPSKSEIAVELVWCPLCEGAWRDTVIFESGRLKKDVVISYKSIPEKKTQKTTKKVNMPRVVSKKVKTPPKSNKPLKLSKFSPQRKTKISPFSQNLPRRYNSNKVTNFNIKNFGNDKENQKPLHKSHPLDNSNFISPSKVDFEHSIESDIRFSRNTYTVRQNDYMAQIKIENFDDSLEKLKESLENPFEQDKIHLKDLSNMIHVPGTAFQSPKNSLHNKLNSSMFQLTPVQAHKDIRVSLELHPNICSTNRKSIHIEEKVKTEMIPKHGLRLSAFNFDFSFTNGKENTPSGGQENFNMENRFSNDFCMKNNINTETYISERNSDTYIKENLDKPRISDTYFREIVTCDKGNISTETYTKGSPKRNISSETYVKSNLISSEANVKSTINETYLKTNISTETYGDIHNISTSTRLGEEPFSGNFVCAISPMHQLNLSGEGVKGILEANLWCKEKPVQLDFISEETHLPTTSSSESENDSPRKGLKRKSNIHLYLTPPKKTCGSNATNWNRSRYRRSSILDKSKTTVVSAQKNQNFDINIKNPFIIAATTSIDPFLNRTCYDPEWIDAQERNFVKCLNLLLTPPDELNAHENPPDVGKIWQESKQKDLSFAPSKQQVTKNFFFTGRLNNLRKTALSLYRSDEIRDVIQKIGAIVDSNKLSIRKDKNPHLNVSLQSEIMKLFLSYNPFWLQIGLEVVFGTIIELQPKSIIASLHHFLKEKFFKNAFLLRKYKTPQCEKYTLEIKKIILKKFLYIVYFLDVAKNKKLIFYDPCLFSKKAQIKESREILLHFSKELLYAVGDVTKYLKPFGYVLTYKQSYIHEYEYAIKELSSDLRDGVRITRIVELILLRNDLTNELRAPAISRLQKVHNVRVAFEALNSSGFEIKGDIVPTDIVDGHREKTLSLLWQIVYKFQGPRYKEAALTIQNWWRSLRVQIRLRILIKQRETYEKAASTIQRWYKRQKLSQLILRQLVPIAKIVTEEKKMLIAAQKIQSYLRMRVERSKYLKFKALMILLQSHCRKYLVKKRVEKRKWAIVKLQSLCKVWVAKNKFLRLKVATITIQQAFRGYWNMKQARKYFLNLRQACITIQRRFRANKSMKIERNLYVNLRKATVIIQRRYKATIAMKKEMYNYRQLKSATVVIQSQYRAYKIMKHERANYHQLREATIKIQRKYRANKLMKTERQYYSNLKNATIFVQRKYRANIAMRRQKYEYNSLKSAAHTIQRQYRALKAMKSARNYYIRLRASVILIQSRYKANKATKIHRIHYLQFKHSVIFIQRKFRANQEMKKQRDQYRRIKTATVILQRRYRALRIARITKQNYLQLQKATILIQQRFRANAAMKIQRKYYVKLKETVIYIQNKFRANRTSKIARENFQNLRSAVITIQNHYRTLKQMKIARNRYLDLQKATLYIQRLFRAKKCMEETRNGFQKLRKATIIIQRRYRALKLMRKDRNNYMEICKATVLLQTKYRAMKIMKIAKNNYHNLRNATITIQRRYRALKLMKGIRNYYLQVYKATVFIQRKYRANKAMKIAKNDFQNLVQASITIQRRYRAMKRMRIVRHNYLRIYQATLLLQRKYKSYVITKIARNNFQTLRQAVIIIQKRFRAQRLMKSARKEYLDLQKAIQIIQKRYRAQKAMHSAKETYQNLKQATLTIQRTYRMKMVRKYYLELRKRTIFIQRLYKANKAMKSAKNDFQKLKNTTVGIQRRYRALILMRDSKNNYQNLKRATIVIQRHFRAKRAKEIARNDFLNLRHSAIVIQKRYRAIKLMKTERNNYQQLKQATITIQNRFRANRTMKIVKRDYQNLREATINVQRRYRALKLMKNNRCDYLNLRRAAIFVQRKYRANMMMKIAKIEYQRLRNASITIQRKYKALKSMKNARDDYLQLQKAALFVQRKYRATMAMKMTKTYFQMIRKYTIVIQRRYRALRLMKSVRKDYLNIYKATLVIQQKYKANKAMKIERAYYIKLKTLTVVLQRRYRAKLKSRIANALYSKLKTASIIIQRAFRRYLLMKKTRQQFLQKHNAAIVIQRKFRANELMKQQRIYYISLREKVIVLQVKYRAKRAMLREIHKYNNLRNATVTIQRWYRSINLMRTQRREYILLKKYTILIQRRYRASVAMRNERQRYLTLKKAVIIIQNRFRAKRHMINDRSRYLNLKKIVVKVQRTLREKKIEREKMEAIVNLQRCIKGYLFRKKFKKEFTSRRQEREKQIKEHNAAIKIQANWRGYFERKGSSSEINNIYSRLENATNNAHPEKTLGHRREQCLHLLIQDNPSMGQIIRALTDLDFITRRCRDTCMKLSKILPENLFKMIISAIRSLPDMKASVLATSILINFCKYPPTKEASWVPEYIERTFQVMLHWCDKDEPLFPYLCTLIWLYAHNEDYRKYIVQIPNIVNILTKMKGLCQRKQKMWERSSLKGISLFSVYKNLPIPLTTPDWGLDYVDHPRIFNNSVHALDCLIKQLRLKIK</sequence>
<dbReference type="SUPFAM" id="SSF47576">
    <property type="entry name" value="Calponin-homology domain, CH-domain"/>
    <property type="match status" value="1"/>
</dbReference>
<keyword evidence="3" id="KW-0963">Cytoplasm</keyword>
<keyword evidence="5" id="KW-0132">Cell division</keyword>
<dbReference type="OrthoDB" id="2148418at2759"/>
<evidence type="ECO:0000313" key="16">
    <source>
        <dbReference type="RefSeq" id="XP_025832423.1"/>
    </source>
</evidence>
<evidence type="ECO:0000256" key="12">
    <source>
        <dbReference type="SAM" id="MobiDB-lite"/>
    </source>
</evidence>
<dbReference type="KEGG" id="apln:112905044"/>
<dbReference type="SUPFAM" id="SSF52540">
    <property type="entry name" value="P-loop containing nucleoside triphosphate hydrolases"/>
    <property type="match status" value="1"/>
</dbReference>
<keyword evidence="7" id="KW-0498">Mitosis</keyword>
<dbReference type="RefSeq" id="XP_025832423.1">
    <property type="nucleotide sequence ID" value="XM_025976638.1"/>
</dbReference>
<proteinExistence type="predicted"/>
<evidence type="ECO:0000313" key="14">
    <source>
        <dbReference type="Proteomes" id="UP000192223"/>
    </source>
</evidence>
<evidence type="ECO:0000256" key="3">
    <source>
        <dbReference type="ARBA" id="ARBA00022490"/>
    </source>
</evidence>
<dbReference type="GO" id="GO:0000922">
    <property type="term" value="C:spindle pole"/>
    <property type="evidence" value="ECO:0007669"/>
    <property type="project" value="TreeGrafter"/>
</dbReference>
<feature type="region of interest" description="Disordered" evidence="12">
    <location>
        <begin position="550"/>
        <end position="574"/>
    </location>
</feature>
<dbReference type="GO" id="GO:0005634">
    <property type="term" value="C:nucleus"/>
    <property type="evidence" value="ECO:0007669"/>
    <property type="project" value="UniProtKB-SubCell"/>
</dbReference>
<dbReference type="GO" id="GO:0051301">
    <property type="term" value="P:cell division"/>
    <property type="evidence" value="ECO:0007669"/>
    <property type="project" value="UniProtKB-KW"/>
</dbReference>
<dbReference type="Pfam" id="PF15780">
    <property type="entry name" value="ASH"/>
    <property type="match status" value="1"/>
</dbReference>
<dbReference type="PROSITE" id="PS50021">
    <property type="entry name" value="CH"/>
    <property type="match status" value="1"/>
</dbReference>
<keyword evidence="14" id="KW-1185">Reference proteome</keyword>
<dbReference type="GO" id="GO:0005516">
    <property type="term" value="F:calmodulin binding"/>
    <property type="evidence" value="ECO:0007669"/>
    <property type="project" value="UniProtKB-KW"/>
</dbReference>
<keyword evidence="8" id="KW-0112">Calmodulin-binding</keyword>
<evidence type="ECO:0000256" key="2">
    <source>
        <dbReference type="ARBA" id="ARBA00004496"/>
    </source>
</evidence>
<dbReference type="GO" id="GO:0007051">
    <property type="term" value="P:spindle organization"/>
    <property type="evidence" value="ECO:0007669"/>
    <property type="project" value="TreeGrafter"/>
</dbReference>
<dbReference type="GO" id="GO:0000278">
    <property type="term" value="P:mitotic cell cycle"/>
    <property type="evidence" value="ECO:0007669"/>
    <property type="project" value="TreeGrafter"/>
</dbReference>
<evidence type="ECO:0000256" key="11">
    <source>
        <dbReference type="ARBA" id="ARBA00023306"/>
    </source>
</evidence>
<reference evidence="15 16" key="1">
    <citation type="submission" date="2025-04" db="UniProtKB">
        <authorList>
            <consortium name="RefSeq"/>
        </authorList>
    </citation>
    <scope>IDENTIFICATION</scope>
    <source>
        <tissue evidence="15 16">Entire body</tissue>
    </source>
</reference>
<evidence type="ECO:0000256" key="8">
    <source>
        <dbReference type="ARBA" id="ARBA00022860"/>
    </source>
</evidence>
<dbReference type="Pfam" id="PF00612">
    <property type="entry name" value="IQ"/>
    <property type="match status" value="6"/>
</dbReference>
<dbReference type="GO" id="GO:0005737">
    <property type="term" value="C:cytoplasm"/>
    <property type="evidence" value="ECO:0007669"/>
    <property type="project" value="UniProtKB-SubCell"/>
</dbReference>
<dbReference type="PROSITE" id="PS50096">
    <property type="entry name" value="IQ"/>
    <property type="match status" value="4"/>
</dbReference>
<evidence type="ECO:0000256" key="10">
    <source>
        <dbReference type="ARBA" id="ARBA00023242"/>
    </source>
</evidence>
<keyword evidence="10" id="KW-0539">Nucleus</keyword>
<keyword evidence="9" id="KW-0175">Coiled coil</keyword>
<keyword evidence="6" id="KW-0677">Repeat</keyword>
<evidence type="ECO:0000256" key="1">
    <source>
        <dbReference type="ARBA" id="ARBA00004123"/>
    </source>
</evidence>
<dbReference type="InterPro" id="IPR027417">
    <property type="entry name" value="P-loop_NTPase"/>
</dbReference>
<dbReference type="CDD" id="cd21223">
    <property type="entry name" value="CH_ASPM_rpt1"/>
    <property type="match status" value="1"/>
</dbReference>
<dbReference type="PANTHER" id="PTHR22706:SF1">
    <property type="entry name" value="ASSEMBLY FACTOR FOR SPINDLE MICROTUBULES"/>
    <property type="match status" value="1"/>
</dbReference>
<dbReference type="SMART" id="SM00033">
    <property type="entry name" value="CH"/>
    <property type="match status" value="1"/>
</dbReference>
<dbReference type="InterPro" id="IPR001715">
    <property type="entry name" value="CH_dom"/>
</dbReference>
<dbReference type="PANTHER" id="PTHR22706">
    <property type="entry name" value="ASSEMBLY FACTOR FOR SPINDLE MICROTUBULES"/>
    <property type="match status" value="1"/>
</dbReference>
<organism evidence="14 16">
    <name type="scientific">Agrilus planipennis</name>
    <name type="common">Emerald ash borer</name>
    <name type="synonym">Agrilus marcopoli</name>
    <dbReference type="NCBI Taxonomy" id="224129"/>
    <lineage>
        <taxon>Eukaryota</taxon>
        <taxon>Metazoa</taxon>
        <taxon>Ecdysozoa</taxon>
        <taxon>Arthropoda</taxon>
        <taxon>Hexapoda</taxon>
        <taxon>Insecta</taxon>
        <taxon>Pterygota</taxon>
        <taxon>Neoptera</taxon>
        <taxon>Endopterygota</taxon>
        <taxon>Coleoptera</taxon>
        <taxon>Polyphaga</taxon>
        <taxon>Elateriformia</taxon>
        <taxon>Buprestoidea</taxon>
        <taxon>Buprestidae</taxon>
        <taxon>Agrilinae</taxon>
        <taxon>Agrilus</taxon>
    </lineage>
</organism>
<dbReference type="InterPro" id="IPR013783">
    <property type="entry name" value="Ig-like_fold"/>
</dbReference>
<dbReference type="GeneID" id="112905044"/>
<evidence type="ECO:0000256" key="6">
    <source>
        <dbReference type="ARBA" id="ARBA00022737"/>
    </source>
</evidence>